<dbReference type="GO" id="GO:0005198">
    <property type="term" value="F:structural molecule activity"/>
    <property type="evidence" value="ECO:0007669"/>
    <property type="project" value="InterPro"/>
</dbReference>
<organism evidence="2 3">
    <name type="scientific">Blastopirellula marina</name>
    <dbReference type="NCBI Taxonomy" id="124"/>
    <lineage>
        <taxon>Bacteria</taxon>
        <taxon>Pseudomonadati</taxon>
        <taxon>Planctomycetota</taxon>
        <taxon>Planctomycetia</taxon>
        <taxon>Pirellulales</taxon>
        <taxon>Pirellulaceae</taxon>
        <taxon>Blastopirellula</taxon>
    </lineage>
</organism>
<sequence length="525" mass="58442">MNEPETSWVTRQRELRAEIEVRSRLQPLRDHLVEAASRPQQVRESIGDIRLAHGPAVSRPIDFYETVSLESWGAPDAATNRKDGHYGPVFRSESELSLLRGIARALADGDETAVGVLGNLVHYVVHTGFTYAVNATEKSASVDLLRDEARRCVEEFLTQNQWELSFEEELVKDSIVDGELLIALEAAAGGVRARHVEPAWLTQPLDPQPLEESLRQRLRLRHELDWRYGIATRPGDATEIYGYYVRWNGDAEQWSFYPPSRFLHLKRNVPRHVKRGLTDFYPVSARIAGATELLSRMGTGAGIQASIALIIKNGSHLPSGGSIESLTGGGSAGADPPFATSSWRNGEVIDTFGREFQAGPMGGQQAANFVQVLQAMRRATGVRWSMPEHMISGDASNNNYASILEAGAPFTRAIEAAQQKYIAAFETLLWRVLRIYFEQGRFHRSGLPWRQIRSLLAIAIEGTSPAVRDKEKELRVAQALREAGVMSRRTMASRFDLDLDEELRNEANEKESGTPKAESGEARQS</sequence>
<dbReference type="EMBL" id="PUHZ01000012">
    <property type="protein sequence ID" value="PQO45857.1"/>
    <property type="molecule type" value="Genomic_DNA"/>
</dbReference>
<dbReference type="OrthoDB" id="290804at2"/>
<comment type="caution">
    <text evidence="2">The sequence shown here is derived from an EMBL/GenBank/DDBJ whole genome shotgun (WGS) entry which is preliminary data.</text>
</comment>
<protein>
    <recommendedName>
        <fullName evidence="4">Phage portal protein</fullName>
    </recommendedName>
</protein>
<evidence type="ECO:0000313" key="3">
    <source>
        <dbReference type="Proteomes" id="UP000237819"/>
    </source>
</evidence>
<evidence type="ECO:0000313" key="2">
    <source>
        <dbReference type="EMBL" id="PQO45857.1"/>
    </source>
</evidence>
<dbReference type="GO" id="GO:0019068">
    <property type="term" value="P:virion assembly"/>
    <property type="evidence" value="ECO:0007669"/>
    <property type="project" value="InterPro"/>
</dbReference>
<feature type="region of interest" description="Disordered" evidence="1">
    <location>
        <begin position="503"/>
        <end position="525"/>
    </location>
</feature>
<accession>A0A2S8GN56</accession>
<dbReference type="Pfam" id="PF05136">
    <property type="entry name" value="Phage_portal_2"/>
    <property type="match status" value="1"/>
</dbReference>
<dbReference type="AlphaFoldDB" id="A0A2S8GN56"/>
<proteinExistence type="predicted"/>
<evidence type="ECO:0008006" key="4">
    <source>
        <dbReference type="Google" id="ProtNLM"/>
    </source>
</evidence>
<dbReference type="RefSeq" id="WP_105335557.1">
    <property type="nucleotide sequence ID" value="NZ_PUHZ01000012.1"/>
</dbReference>
<name>A0A2S8GN56_9BACT</name>
<reference evidence="2 3" key="1">
    <citation type="submission" date="2018-02" db="EMBL/GenBank/DDBJ databases">
        <title>Comparative genomes isolates from brazilian mangrove.</title>
        <authorList>
            <person name="Araujo J.E."/>
            <person name="Taketani R.G."/>
            <person name="Silva M.C.P."/>
            <person name="Loureco M.V."/>
            <person name="Andreote F.D."/>
        </authorList>
    </citation>
    <scope>NUCLEOTIDE SEQUENCE [LARGE SCALE GENOMIC DNA]</scope>
    <source>
        <strain evidence="2 3">Nap-Phe MGV</strain>
    </source>
</reference>
<gene>
    <name evidence="2" type="ORF">C5Y93_11405</name>
</gene>
<dbReference type="InterPro" id="IPR006429">
    <property type="entry name" value="Phage_lambda_portal"/>
</dbReference>
<dbReference type="Proteomes" id="UP000237819">
    <property type="component" value="Unassembled WGS sequence"/>
</dbReference>
<evidence type="ECO:0000256" key="1">
    <source>
        <dbReference type="SAM" id="MobiDB-lite"/>
    </source>
</evidence>